<proteinExistence type="predicted"/>
<sequence length="105" mass="11146">MLGANMSSFLVSQSFAIRTSAAPAIRRRYPAPGPPPFFSMSLFALSFLAPPAALQVKTSYTVHDFWLSQASHSSGVGVTSLPRAPSPSILNHIPRINGAIPTLVP</sequence>
<evidence type="ECO:0000313" key="1">
    <source>
        <dbReference type="EMBL" id="KAF7433845.1"/>
    </source>
</evidence>
<gene>
    <name evidence="1" type="ORF">PC9H_005811</name>
</gene>
<accession>A0A8H6ZX58</accession>
<dbReference type="RefSeq" id="XP_036633872.1">
    <property type="nucleotide sequence ID" value="XM_036775370.1"/>
</dbReference>
<protein>
    <submittedName>
        <fullName evidence="1">Uncharacterized protein</fullName>
    </submittedName>
</protein>
<name>A0A8H6ZX58_PLEOS</name>
<organism evidence="1 2">
    <name type="scientific">Pleurotus ostreatus</name>
    <name type="common">Oyster mushroom</name>
    <name type="synonym">White-rot fungus</name>
    <dbReference type="NCBI Taxonomy" id="5322"/>
    <lineage>
        <taxon>Eukaryota</taxon>
        <taxon>Fungi</taxon>
        <taxon>Dikarya</taxon>
        <taxon>Basidiomycota</taxon>
        <taxon>Agaricomycotina</taxon>
        <taxon>Agaricomycetes</taxon>
        <taxon>Agaricomycetidae</taxon>
        <taxon>Agaricales</taxon>
        <taxon>Pleurotineae</taxon>
        <taxon>Pleurotaceae</taxon>
        <taxon>Pleurotus</taxon>
    </lineage>
</organism>
<dbReference type="AlphaFoldDB" id="A0A8H6ZX58"/>
<evidence type="ECO:0000313" key="2">
    <source>
        <dbReference type="Proteomes" id="UP000623687"/>
    </source>
</evidence>
<dbReference type="Proteomes" id="UP000623687">
    <property type="component" value="Unassembled WGS sequence"/>
</dbReference>
<keyword evidence="2" id="KW-1185">Reference proteome</keyword>
<dbReference type="EMBL" id="JACETU010000003">
    <property type="protein sequence ID" value="KAF7433845.1"/>
    <property type="molecule type" value="Genomic_DNA"/>
</dbReference>
<comment type="caution">
    <text evidence="1">The sequence shown here is derived from an EMBL/GenBank/DDBJ whole genome shotgun (WGS) entry which is preliminary data.</text>
</comment>
<dbReference type="GeneID" id="59375629"/>
<dbReference type="VEuPathDB" id="FungiDB:PC9H_005811"/>
<reference evidence="1" key="1">
    <citation type="submission" date="2019-07" db="EMBL/GenBank/DDBJ databases">
        <authorList>
            <person name="Palmer J.M."/>
        </authorList>
    </citation>
    <scope>NUCLEOTIDE SEQUENCE</scope>
    <source>
        <strain evidence="1">PC9</strain>
    </source>
</reference>